<dbReference type="CDD" id="cd05237">
    <property type="entry name" value="UDP_invert_4-6DH_SDR_e"/>
    <property type="match status" value="1"/>
</dbReference>
<keyword evidence="6" id="KW-1185">Reference proteome</keyword>
<dbReference type="AlphaFoldDB" id="A0A395LJ05"/>
<evidence type="ECO:0000313" key="5">
    <source>
        <dbReference type="EMBL" id="RDS76711.1"/>
    </source>
</evidence>
<dbReference type="PANTHER" id="PTHR43318">
    <property type="entry name" value="UDP-N-ACETYLGLUCOSAMINE 4,6-DEHYDRATASE"/>
    <property type="match status" value="1"/>
</dbReference>
<dbReference type="Gene3D" id="3.40.50.720">
    <property type="entry name" value="NAD(P)-binding Rossmann-like Domain"/>
    <property type="match status" value="2"/>
</dbReference>
<name>A0A395LJ05_9SPHN</name>
<dbReference type="OrthoDB" id="9803111at2"/>
<feature type="transmembrane region" description="Helical" evidence="2">
    <location>
        <begin position="39"/>
        <end position="59"/>
    </location>
</feature>
<dbReference type="EMBL" id="QRBB01000001">
    <property type="protein sequence ID" value="RDS76711.1"/>
    <property type="molecule type" value="Genomic_DNA"/>
</dbReference>
<accession>A0A395LJ05</accession>
<keyword evidence="2" id="KW-0472">Membrane</keyword>
<dbReference type="Proteomes" id="UP000254101">
    <property type="component" value="Unassembled WGS sequence"/>
</dbReference>
<feature type="transmembrane region" description="Helical" evidence="2">
    <location>
        <begin position="107"/>
        <end position="125"/>
    </location>
</feature>
<dbReference type="Pfam" id="PF02629">
    <property type="entry name" value="CoA_binding"/>
    <property type="match status" value="1"/>
</dbReference>
<feature type="transmembrane region" description="Helical" evidence="2">
    <location>
        <begin position="137"/>
        <end position="158"/>
    </location>
</feature>
<evidence type="ECO:0000256" key="2">
    <source>
        <dbReference type="SAM" id="Phobius"/>
    </source>
</evidence>
<proteinExistence type="inferred from homology"/>
<evidence type="ECO:0000313" key="6">
    <source>
        <dbReference type="Proteomes" id="UP000254101"/>
    </source>
</evidence>
<organism evidence="5 6">
    <name type="scientific">Alteriqipengyuania lutimaris</name>
    <dbReference type="NCBI Taxonomy" id="1538146"/>
    <lineage>
        <taxon>Bacteria</taxon>
        <taxon>Pseudomonadati</taxon>
        <taxon>Pseudomonadota</taxon>
        <taxon>Alphaproteobacteria</taxon>
        <taxon>Sphingomonadales</taxon>
        <taxon>Erythrobacteraceae</taxon>
        <taxon>Alteriqipengyuania</taxon>
    </lineage>
</organism>
<protein>
    <submittedName>
        <fullName evidence="5">Polysaccharide biosynthesis protein</fullName>
    </submittedName>
</protein>
<feature type="domain" description="Polysaccharide biosynthesis protein CapD-like" evidence="4">
    <location>
        <begin position="307"/>
        <end position="602"/>
    </location>
</feature>
<comment type="caution">
    <text evidence="5">The sequence shown here is derived from an EMBL/GenBank/DDBJ whole genome shotgun (WGS) entry which is preliminary data.</text>
</comment>
<dbReference type="RefSeq" id="WP_115490935.1">
    <property type="nucleotide sequence ID" value="NZ_JACHWW010000001.1"/>
</dbReference>
<reference evidence="5 6" key="1">
    <citation type="submission" date="2018-07" db="EMBL/GenBank/DDBJ databases">
        <title>Erythrobacter nanhaiensis sp. nov., a novel member of the genus Erythrobacter isolated from the South China Sea.</title>
        <authorList>
            <person name="Chen X."/>
            <person name="Liu J."/>
        </authorList>
    </citation>
    <scope>NUCLEOTIDE SEQUENCE [LARGE SCALE GENOMIC DNA]</scope>
    <source>
        <strain evidence="5 6">S-5</strain>
    </source>
</reference>
<gene>
    <name evidence="5" type="ORF">DL238_03225</name>
</gene>
<dbReference type="PANTHER" id="PTHR43318:SF1">
    <property type="entry name" value="POLYSACCHARIDE BIOSYNTHESIS PROTEIN EPSC-RELATED"/>
    <property type="match status" value="1"/>
</dbReference>
<evidence type="ECO:0000259" key="4">
    <source>
        <dbReference type="Pfam" id="PF02719"/>
    </source>
</evidence>
<dbReference type="InterPro" id="IPR051203">
    <property type="entry name" value="Polysaccharide_Synthase-Rel"/>
</dbReference>
<keyword evidence="2" id="KW-0812">Transmembrane</keyword>
<dbReference type="InterPro" id="IPR003781">
    <property type="entry name" value="CoA-bd"/>
</dbReference>
<keyword evidence="2" id="KW-1133">Transmembrane helix</keyword>
<dbReference type="InterPro" id="IPR036291">
    <property type="entry name" value="NAD(P)-bd_dom_sf"/>
</dbReference>
<evidence type="ECO:0000256" key="1">
    <source>
        <dbReference type="ARBA" id="ARBA00007430"/>
    </source>
</evidence>
<evidence type="ECO:0000259" key="3">
    <source>
        <dbReference type="Pfam" id="PF02629"/>
    </source>
</evidence>
<dbReference type="InterPro" id="IPR003869">
    <property type="entry name" value="Polysac_CapD-like"/>
</dbReference>
<sequence length="653" mass="71417">MQQSREGIPVLDAWALRLLGASRAFASVVVRADRKVKRMVVAATDLVLLAVAVIISFSLRLGYWDLFSQPIVTVLAIEAALFLAIFPAGGIYSNLFRFLGSRGMSQLALASIGLAIPSVIIIGFYAPPGVPRTVGAIFPLVFFLLVTLSRVVARYILIDLLGERSELRRVIVFGAGDEGRQLAASIRRERAYKLVGLLDDDPGLAASRLDGIPIFGTDMLQEVIDRLGVDIVFLAEPGLSRVQKTALIDKLRSRAVRVLTLPAISEIVDGSVSVSDLREVDVTELLSRDPVAPDCELLAQSIRDKVVLVTGAGGTIGGELARQIVKQKPRRLVLLDMSEAALYQIDGEIRHILADGDHGDIDIVPELASVEKKLAVRRIFERFRPDTVYHAAAYKHVPMVEANVISGVKNNVRGTLNVALVARETGVGRVTLISTDKAVRPTNVMGASKRVCEMIFQAFAADTRGQTVFSMVRFGNVLGSSGSVVPHFRQQIETGGPVSVTHRDITRYFMTIPEAAELVIQAGAMAKGGEVYLLDMGEPVKIMDLAKTMILLSGRTLRDADNPDGDIEIVETGLRPGEKLYEELLIDGHAEPTRNPRIFRAEEGFIPWEKLERDLTELEQYGDDGKDMLVRRKLAQLVLGYRNRADQGMVANL</sequence>
<dbReference type="Pfam" id="PF02719">
    <property type="entry name" value="Polysacc_synt_2"/>
    <property type="match status" value="1"/>
</dbReference>
<comment type="similarity">
    <text evidence="1">Belongs to the polysaccharide synthase family.</text>
</comment>
<dbReference type="SUPFAM" id="SSF51735">
    <property type="entry name" value="NAD(P)-binding Rossmann-fold domains"/>
    <property type="match status" value="2"/>
</dbReference>
<feature type="transmembrane region" description="Helical" evidence="2">
    <location>
        <begin position="71"/>
        <end position="95"/>
    </location>
</feature>
<feature type="domain" description="CoA-binding" evidence="3">
    <location>
        <begin position="168"/>
        <end position="234"/>
    </location>
</feature>